<dbReference type="InterPro" id="IPR036179">
    <property type="entry name" value="Ig-like_dom_sf"/>
</dbReference>
<dbReference type="Pfam" id="PF00069">
    <property type="entry name" value="Pkinase"/>
    <property type="match status" value="1"/>
</dbReference>
<evidence type="ECO:0000259" key="4">
    <source>
        <dbReference type="PROSITE" id="PS50835"/>
    </source>
</evidence>
<proteinExistence type="predicted"/>
<feature type="region of interest" description="Disordered" evidence="2">
    <location>
        <begin position="408"/>
        <end position="486"/>
    </location>
</feature>
<keyword evidence="1" id="KW-0393">Immunoglobulin domain</keyword>
<name>A0ABQ9JGM6_9CUCU</name>
<dbReference type="InterPro" id="IPR003598">
    <property type="entry name" value="Ig_sub2"/>
</dbReference>
<dbReference type="EMBL" id="JAPWTJ010000560">
    <property type="protein sequence ID" value="KAJ8977331.1"/>
    <property type="molecule type" value="Genomic_DNA"/>
</dbReference>
<feature type="domain" description="Ig-like" evidence="4">
    <location>
        <begin position="490"/>
        <end position="539"/>
    </location>
</feature>
<protein>
    <submittedName>
        <fullName evidence="5">Uncharacterized protein</fullName>
    </submittedName>
</protein>
<dbReference type="SMART" id="SM00409">
    <property type="entry name" value="IG"/>
    <property type="match status" value="2"/>
</dbReference>
<accession>A0ABQ9JGM6</accession>
<feature type="domain" description="Ig-like" evidence="4">
    <location>
        <begin position="181"/>
        <end position="255"/>
    </location>
</feature>
<dbReference type="Proteomes" id="UP001162164">
    <property type="component" value="Unassembled WGS sequence"/>
</dbReference>
<dbReference type="PROSITE" id="PS50011">
    <property type="entry name" value="PROTEIN_KINASE_DOM"/>
    <property type="match status" value="1"/>
</dbReference>
<keyword evidence="6" id="KW-1185">Reference proteome</keyword>
<feature type="domain" description="Protein kinase" evidence="3">
    <location>
        <begin position="1"/>
        <end position="128"/>
    </location>
</feature>
<feature type="region of interest" description="Disordered" evidence="2">
    <location>
        <begin position="511"/>
        <end position="539"/>
    </location>
</feature>
<dbReference type="SUPFAM" id="SSF48726">
    <property type="entry name" value="Immunoglobulin"/>
    <property type="match status" value="3"/>
</dbReference>
<dbReference type="SMART" id="SM00220">
    <property type="entry name" value="S_TKc"/>
    <property type="match status" value="1"/>
</dbReference>
<dbReference type="InterPro" id="IPR007110">
    <property type="entry name" value="Ig-like_dom"/>
</dbReference>
<dbReference type="PANTHER" id="PTHR47633">
    <property type="entry name" value="IMMUNOGLOBULIN"/>
    <property type="match status" value="1"/>
</dbReference>
<feature type="domain" description="Ig-like" evidence="4">
    <location>
        <begin position="292"/>
        <end position="375"/>
    </location>
</feature>
<evidence type="ECO:0000256" key="1">
    <source>
        <dbReference type="ARBA" id="ARBA00023319"/>
    </source>
</evidence>
<evidence type="ECO:0000313" key="6">
    <source>
        <dbReference type="Proteomes" id="UP001162164"/>
    </source>
</evidence>
<dbReference type="InterPro" id="IPR003599">
    <property type="entry name" value="Ig_sub"/>
</dbReference>
<dbReference type="SMART" id="SM00408">
    <property type="entry name" value="IGc2"/>
    <property type="match status" value="2"/>
</dbReference>
<dbReference type="Gene3D" id="2.60.40.10">
    <property type="entry name" value="Immunoglobulins"/>
    <property type="match status" value="3"/>
</dbReference>
<dbReference type="Pfam" id="PF07679">
    <property type="entry name" value="I-set"/>
    <property type="match status" value="3"/>
</dbReference>
<comment type="caution">
    <text evidence="5">The sequence shown here is derived from an EMBL/GenBank/DDBJ whole genome shotgun (WGS) entry which is preliminary data.</text>
</comment>
<dbReference type="PROSITE" id="PS50835">
    <property type="entry name" value="IG_LIKE"/>
    <property type="match status" value="3"/>
</dbReference>
<evidence type="ECO:0000256" key="2">
    <source>
        <dbReference type="SAM" id="MobiDB-lite"/>
    </source>
</evidence>
<sequence length="539" mass="60787">MCQTRKGTNIKLIDFGLATKLDPNEVVKISTGTAEFAAPEIVEREPVGFYTDMWAVGVLGYVLLSGLSPFAGENDIETLKNVKACDWDFDEEAFANVSEEGKDFIRRLLIKTKDKRMTAQECLLHAWLSGDHSDRTQVIEQSRYLRIRDRIRAKYDAWDSFALPIGRLSEYSSLHRRQAAPRFVIKPQSAFCYEGQSVKFYCRVIGVAAPTVSWYHNNVELRQSVKFMKRLQDRGEYIIRAENHYGAREEVVFLNVQPLPKVVPEYKPEAPVVRRREALPYTFWQEEQECAPSFTFLLRPRVMQERDTCKLLCCLSGKPFPSVKWYKDKRELSKYEYSMSHSDGVVTMEIVGCRPLDSGIYTCVATNPHGQDETSCVVIVEGETSTAEQTALANKLLYSGDRKYIEHPIKQAPRPVTIKKQIPSPNPIQPRSNNPSASSLAHSSSNLSVGDGERRPRKYGRLDSTGSPNRSRSATKELALPPDDSTMCAPTFTKTLKDLSINDGESLTLTAHVKGDPDPQIVWSKNGKTLSSSEVVDLK</sequence>
<reference evidence="5" key="1">
    <citation type="journal article" date="2023" name="Insect Mol. Biol.">
        <title>Genome sequencing provides insights into the evolution of gene families encoding plant cell wall-degrading enzymes in longhorned beetles.</title>
        <authorList>
            <person name="Shin N.R."/>
            <person name="Okamura Y."/>
            <person name="Kirsch R."/>
            <person name="Pauchet Y."/>
        </authorList>
    </citation>
    <scope>NUCLEOTIDE SEQUENCE</scope>
    <source>
        <strain evidence="5">MMC_N1</strain>
    </source>
</reference>
<dbReference type="InterPro" id="IPR013783">
    <property type="entry name" value="Ig-like_fold"/>
</dbReference>
<evidence type="ECO:0000259" key="3">
    <source>
        <dbReference type="PROSITE" id="PS50011"/>
    </source>
</evidence>
<dbReference type="InterPro" id="IPR011009">
    <property type="entry name" value="Kinase-like_dom_sf"/>
</dbReference>
<dbReference type="SUPFAM" id="SSF56112">
    <property type="entry name" value="Protein kinase-like (PK-like)"/>
    <property type="match status" value="1"/>
</dbReference>
<dbReference type="PANTHER" id="PTHR47633:SF7">
    <property type="entry name" value="TITIN HOMOLOG"/>
    <property type="match status" value="1"/>
</dbReference>
<dbReference type="InterPro" id="IPR013098">
    <property type="entry name" value="Ig_I-set"/>
</dbReference>
<feature type="compositionally biased region" description="Polar residues" evidence="2">
    <location>
        <begin position="526"/>
        <end position="539"/>
    </location>
</feature>
<feature type="compositionally biased region" description="Low complexity" evidence="2">
    <location>
        <begin position="432"/>
        <end position="448"/>
    </location>
</feature>
<dbReference type="InterPro" id="IPR000719">
    <property type="entry name" value="Prot_kinase_dom"/>
</dbReference>
<dbReference type="Gene3D" id="1.10.510.10">
    <property type="entry name" value="Transferase(Phosphotransferase) domain 1"/>
    <property type="match status" value="1"/>
</dbReference>
<gene>
    <name evidence="5" type="ORF">NQ317_018613</name>
</gene>
<organism evidence="5 6">
    <name type="scientific">Molorchus minor</name>
    <dbReference type="NCBI Taxonomy" id="1323400"/>
    <lineage>
        <taxon>Eukaryota</taxon>
        <taxon>Metazoa</taxon>
        <taxon>Ecdysozoa</taxon>
        <taxon>Arthropoda</taxon>
        <taxon>Hexapoda</taxon>
        <taxon>Insecta</taxon>
        <taxon>Pterygota</taxon>
        <taxon>Neoptera</taxon>
        <taxon>Endopterygota</taxon>
        <taxon>Coleoptera</taxon>
        <taxon>Polyphaga</taxon>
        <taxon>Cucujiformia</taxon>
        <taxon>Chrysomeloidea</taxon>
        <taxon>Cerambycidae</taxon>
        <taxon>Lamiinae</taxon>
        <taxon>Monochamini</taxon>
        <taxon>Molorchus</taxon>
    </lineage>
</organism>
<evidence type="ECO:0000313" key="5">
    <source>
        <dbReference type="EMBL" id="KAJ8977331.1"/>
    </source>
</evidence>